<feature type="domain" description="Cytochrome c" evidence="10">
    <location>
        <begin position="152"/>
        <end position="241"/>
    </location>
</feature>
<dbReference type="EMBL" id="CP152276">
    <property type="protein sequence ID" value="XAE42293.1"/>
    <property type="molecule type" value="Genomic_DNA"/>
</dbReference>
<keyword evidence="7 8" id="KW-0408">Iron</keyword>
<keyword evidence="3 8" id="KW-0349">Heme</keyword>
<evidence type="ECO:0000256" key="2">
    <source>
        <dbReference type="ARBA" id="ARBA00022448"/>
    </source>
</evidence>
<protein>
    <submittedName>
        <fullName evidence="11">C-type cytochrome</fullName>
    </submittedName>
</protein>
<feature type="chain" id="PRO_5047550785" evidence="9">
    <location>
        <begin position="34"/>
        <end position="253"/>
    </location>
</feature>
<feature type="domain" description="Cytochrome c" evidence="10">
    <location>
        <begin position="49"/>
        <end position="136"/>
    </location>
</feature>
<dbReference type="InterPro" id="IPR009056">
    <property type="entry name" value="Cyt_c-like_dom"/>
</dbReference>
<dbReference type="Proteomes" id="UP001449795">
    <property type="component" value="Chromosome"/>
</dbReference>
<name>A0ABZ3D3F7_9PROT</name>
<gene>
    <name evidence="11" type="ORF">AAC691_18850</name>
</gene>
<evidence type="ECO:0000256" key="4">
    <source>
        <dbReference type="ARBA" id="ARBA00022723"/>
    </source>
</evidence>
<keyword evidence="6" id="KW-0249">Electron transport</keyword>
<evidence type="ECO:0000256" key="7">
    <source>
        <dbReference type="ARBA" id="ARBA00023004"/>
    </source>
</evidence>
<evidence type="ECO:0000256" key="6">
    <source>
        <dbReference type="ARBA" id="ARBA00022982"/>
    </source>
</evidence>
<dbReference type="SUPFAM" id="SSF46626">
    <property type="entry name" value="Cytochrome c"/>
    <property type="match status" value="2"/>
</dbReference>
<keyword evidence="12" id="KW-1185">Reference proteome</keyword>
<evidence type="ECO:0000256" key="5">
    <source>
        <dbReference type="ARBA" id="ARBA00022764"/>
    </source>
</evidence>
<evidence type="ECO:0000259" key="10">
    <source>
        <dbReference type="PROSITE" id="PS51007"/>
    </source>
</evidence>
<evidence type="ECO:0000313" key="12">
    <source>
        <dbReference type="Proteomes" id="UP001449795"/>
    </source>
</evidence>
<evidence type="ECO:0000313" key="11">
    <source>
        <dbReference type="EMBL" id="XAE42293.1"/>
    </source>
</evidence>
<dbReference type="Pfam" id="PF00034">
    <property type="entry name" value="Cytochrom_C"/>
    <property type="match status" value="2"/>
</dbReference>
<dbReference type="PROSITE" id="PS51007">
    <property type="entry name" value="CYTC"/>
    <property type="match status" value="2"/>
</dbReference>
<proteinExistence type="predicted"/>
<evidence type="ECO:0000256" key="1">
    <source>
        <dbReference type="ARBA" id="ARBA00004418"/>
    </source>
</evidence>
<sequence>MHGLAGRIQARRRRVRALAIAGACLLAGMPAHAPAQPSAQDTQPAAESPDVAAGRLIAERGVQAGHVGCAACHMMNGAGQPDMAIPRLAGAAPAYLQQQLSFFAAGKRTSFWMTPFARALTPQQMRAVAAYYAAQSAPVEADAEALVPVPAGRHARGQTVFETGGGGAGVMPCAGCHGPAGQGMGPFPPLAGQSAPYVLGQLRRWKRGSDRDPMGKIMVMEVRGMNDADMQAVAAFVQSLSGNGPGSGSGNAQ</sequence>
<dbReference type="InterPro" id="IPR024167">
    <property type="entry name" value="Cytochrome_c4-like"/>
</dbReference>
<keyword evidence="4 8" id="KW-0479">Metal-binding</keyword>
<evidence type="ECO:0000256" key="9">
    <source>
        <dbReference type="SAM" id="SignalP"/>
    </source>
</evidence>
<dbReference type="RefSeq" id="WP_342628065.1">
    <property type="nucleotide sequence ID" value="NZ_CP152276.1"/>
</dbReference>
<keyword evidence="5" id="KW-0574">Periplasm</keyword>
<keyword evidence="9" id="KW-0732">Signal</keyword>
<comment type="subcellular location">
    <subcellularLocation>
        <location evidence="1">Periplasm</location>
    </subcellularLocation>
</comment>
<evidence type="ECO:0000256" key="8">
    <source>
        <dbReference type="PROSITE-ProRule" id="PRU00433"/>
    </source>
</evidence>
<dbReference type="PIRSF" id="PIRSF000005">
    <property type="entry name" value="Cytochrome_c4"/>
    <property type="match status" value="1"/>
</dbReference>
<organism evidence="11 12">
    <name type="scientific">Nguyenibacter vanlangensis</name>
    <dbReference type="NCBI Taxonomy" id="1216886"/>
    <lineage>
        <taxon>Bacteria</taxon>
        <taxon>Pseudomonadati</taxon>
        <taxon>Pseudomonadota</taxon>
        <taxon>Alphaproteobacteria</taxon>
        <taxon>Acetobacterales</taxon>
        <taxon>Acetobacteraceae</taxon>
        <taxon>Nguyenibacter</taxon>
    </lineage>
</organism>
<dbReference type="Gene3D" id="1.10.760.10">
    <property type="entry name" value="Cytochrome c-like domain"/>
    <property type="match status" value="2"/>
</dbReference>
<feature type="signal peptide" evidence="9">
    <location>
        <begin position="1"/>
        <end position="33"/>
    </location>
</feature>
<reference evidence="11 12" key="1">
    <citation type="submission" date="2024-04" db="EMBL/GenBank/DDBJ databases">
        <title>Complete genome sequence of Nguyenibacter vanlangesis HBCM-1154, a strain capable of nitrogen fixation, IAA production, and phosphorus solubilization isolated from sugarcane soil.</title>
        <authorList>
            <person name="MY HANH P."/>
        </authorList>
    </citation>
    <scope>NUCLEOTIDE SEQUENCE [LARGE SCALE GENOMIC DNA]</scope>
    <source>
        <strain evidence="11 12">HBCM 1154</strain>
    </source>
</reference>
<evidence type="ECO:0000256" key="3">
    <source>
        <dbReference type="ARBA" id="ARBA00022617"/>
    </source>
</evidence>
<keyword evidence="2" id="KW-0813">Transport</keyword>
<accession>A0ABZ3D3F7</accession>
<dbReference type="PANTHER" id="PTHR33751:SF9">
    <property type="entry name" value="CYTOCHROME C4"/>
    <property type="match status" value="1"/>
</dbReference>
<dbReference type="InterPro" id="IPR050597">
    <property type="entry name" value="Cytochrome_c_Oxidase_Subunit"/>
</dbReference>
<dbReference type="InterPro" id="IPR036909">
    <property type="entry name" value="Cyt_c-like_dom_sf"/>
</dbReference>
<dbReference type="PANTHER" id="PTHR33751">
    <property type="entry name" value="CBB3-TYPE CYTOCHROME C OXIDASE SUBUNIT FIXP"/>
    <property type="match status" value="1"/>
</dbReference>